<evidence type="ECO:0000256" key="1">
    <source>
        <dbReference type="SAM" id="MobiDB-lite"/>
    </source>
</evidence>
<reference evidence="2 3" key="1">
    <citation type="submission" date="2015-08" db="EMBL/GenBank/DDBJ databases">
        <authorList>
            <person name="Babu N.S."/>
            <person name="Beckwith C.J."/>
            <person name="Beseler K.G."/>
            <person name="Brison A."/>
            <person name="Carone J.V."/>
            <person name="Caskin T.P."/>
            <person name="Diamond M."/>
            <person name="Durham M.E."/>
            <person name="Foxe J.M."/>
            <person name="Go M."/>
            <person name="Henderson B.A."/>
            <person name="Jones I.B."/>
            <person name="McGettigan J.A."/>
            <person name="Micheletti S.J."/>
            <person name="Nasrallah M.E."/>
            <person name="Ortiz D."/>
            <person name="Piller C.R."/>
            <person name="Privatt S.R."/>
            <person name="Schneider S.L."/>
            <person name="Sharp S."/>
            <person name="Smith T.C."/>
            <person name="Stanton J.D."/>
            <person name="Ullery H.E."/>
            <person name="Wilson R.J."/>
            <person name="Serrano M.G."/>
            <person name="Buck G."/>
            <person name="Lee V."/>
            <person name="Wang Y."/>
            <person name="Carvalho R."/>
            <person name="Voegtly L."/>
            <person name="Shi R."/>
            <person name="Duckworth R."/>
            <person name="Johnson A."/>
            <person name="Loviza R."/>
            <person name="Walstead R."/>
            <person name="Shah Z."/>
            <person name="Kiflezghi M."/>
            <person name="Wade K."/>
            <person name="Ball S.L."/>
            <person name="Bradley K.W."/>
            <person name="Asai D.J."/>
            <person name="Bowman C.A."/>
            <person name="Russell D.A."/>
            <person name="Pope W.H."/>
            <person name="Jacobs-Sera D."/>
            <person name="Hendrix R.W."/>
            <person name="Hatfull G.F."/>
        </authorList>
    </citation>
    <scope>NUCLEOTIDE SEQUENCE [LARGE SCALE GENOMIC DNA]</scope>
    <source>
        <strain evidence="2 3">DSM 27648</strain>
    </source>
</reference>
<dbReference type="KEGG" id="llu:AKJ09_07534"/>
<proteinExistence type="predicted"/>
<name>A0A0K1Q4W1_9BACT</name>
<gene>
    <name evidence="2" type="ORF">AKJ09_07534</name>
</gene>
<evidence type="ECO:0000313" key="2">
    <source>
        <dbReference type="EMBL" id="AKV00871.1"/>
    </source>
</evidence>
<evidence type="ECO:0000313" key="3">
    <source>
        <dbReference type="Proteomes" id="UP000064967"/>
    </source>
</evidence>
<feature type="region of interest" description="Disordered" evidence="1">
    <location>
        <begin position="1"/>
        <end position="37"/>
    </location>
</feature>
<dbReference type="EMBL" id="CP012333">
    <property type="protein sequence ID" value="AKV00871.1"/>
    <property type="molecule type" value="Genomic_DNA"/>
</dbReference>
<protein>
    <submittedName>
        <fullName evidence="2">Uncharacterized protein</fullName>
    </submittedName>
</protein>
<dbReference type="Proteomes" id="UP000064967">
    <property type="component" value="Chromosome"/>
</dbReference>
<dbReference type="AlphaFoldDB" id="A0A0K1Q4W1"/>
<keyword evidence="3" id="KW-1185">Reference proteome</keyword>
<sequence>MAPRLPTIDELHRPIFTRGRPPPFEATSACASQLTHE</sequence>
<accession>A0A0K1Q4W1</accession>
<organism evidence="2 3">
    <name type="scientific">Labilithrix luteola</name>
    <dbReference type="NCBI Taxonomy" id="1391654"/>
    <lineage>
        <taxon>Bacteria</taxon>
        <taxon>Pseudomonadati</taxon>
        <taxon>Myxococcota</taxon>
        <taxon>Polyangia</taxon>
        <taxon>Polyangiales</taxon>
        <taxon>Labilitrichaceae</taxon>
        <taxon>Labilithrix</taxon>
    </lineage>
</organism>